<keyword evidence="10" id="KW-0863">Zinc-finger</keyword>
<dbReference type="SMART" id="SM00562">
    <property type="entry name" value="NDK"/>
    <property type="match status" value="1"/>
</dbReference>
<dbReference type="EC" id="2.7.4.6" evidence="5"/>
<dbReference type="EMBL" id="JAAIUW010000009">
    <property type="protein sequence ID" value="KAF7814772.1"/>
    <property type="molecule type" value="Genomic_DNA"/>
</dbReference>
<dbReference type="HAMAP" id="MF_00451">
    <property type="entry name" value="NDP_kinase"/>
    <property type="match status" value="1"/>
</dbReference>
<feature type="compositionally biased region" description="Basic and acidic residues" evidence="13">
    <location>
        <begin position="255"/>
        <end position="294"/>
    </location>
</feature>
<dbReference type="InterPro" id="IPR034907">
    <property type="entry name" value="NDK-like_dom"/>
</dbReference>
<dbReference type="PRINTS" id="PR01243">
    <property type="entry name" value="NUCDPKINASE"/>
</dbReference>
<dbReference type="GO" id="GO:0008270">
    <property type="term" value="F:zinc ion binding"/>
    <property type="evidence" value="ECO:0007669"/>
    <property type="project" value="UniProtKB-KW"/>
</dbReference>
<evidence type="ECO:0000256" key="13">
    <source>
        <dbReference type="SAM" id="MobiDB-lite"/>
    </source>
</evidence>
<evidence type="ECO:0000313" key="15">
    <source>
        <dbReference type="EMBL" id="KAF7814772.1"/>
    </source>
</evidence>
<dbReference type="CDD" id="cd04413">
    <property type="entry name" value="NDPk_I"/>
    <property type="match status" value="1"/>
</dbReference>
<feature type="binding site" evidence="11">
    <location>
        <position position="502"/>
    </location>
    <ligand>
        <name>ATP</name>
        <dbReference type="ChEBI" id="CHEBI:30616"/>
    </ligand>
</feature>
<dbReference type="Proteomes" id="UP000634136">
    <property type="component" value="Unassembled WGS sequence"/>
</dbReference>
<dbReference type="InterPro" id="IPR036875">
    <property type="entry name" value="Znf_CCHC_sf"/>
</dbReference>
<dbReference type="GO" id="GO:0006241">
    <property type="term" value="P:CTP biosynthetic process"/>
    <property type="evidence" value="ECO:0007669"/>
    <property type="project" value="InterPro"/>
</dbReference>
<dbReference type="SMART" id="SM00343">
    <property type="entry name" value="ZnF_C2HC"/>
    <property type="match status" value="1"/>
</dbReference>
<dbReference type="InterPro" id="IPR001564">
    <property type="entry name" value="Nucleoside_diP_kinase"/>
</dbReference>
<evidence type="ECO:0000256" key="7">
    <source>
        <dbReference type="ARBA" id="ARBA00022741"/>
    </source>
</evidence>
<dbReference type="InterPro" id="IPR023005">
    <property type="entry name" value="Nucleoside_diP_kinase_AS"/>
</dbReference>
<dbReference type="PROSITE" id="PS51374">
    <property type="entry name" value="NDPK_LIKE"/>
    <property type="match status" value="1"/>
</dbReference>
<sequence>MSVEETNKDDFNTDLKLFMKAIRDEFLKLEMEIAEQIVELKESKASSSDEETHRSRSSSSRGKRRHAKRDVAEPDPKIKYPTFKGNTNLDLYLDWEMKFKQIFRMNDWSEEKKVKLTSFQFSDFAIVWWEDLQLKRRLKGKGPPRTWEKPKKLMRKKYVPSYYYRELNRKLRMFTQGSLAVDEYVHELDLLKMRAGVQEGEEASMTIIIDGLRGEIRDKVDMYTFVDKEELVHKAIKVEKRIKEKHSKSSSSGWKDSKSTSRWKDSKAKKDDVKFPHKSKEESKPKTDGGKKLVSESSSNDRTASIKCFRCLGNGHIASQCPNKRAMILKDNGECESAHSSEGDDDMPSLETDSELEIDEAEPVKGEVLVARRALNMQLKEDHEQEQRELIFHTRCFIKNKYRELIIGESKMEQTFIMIKPDGVQRGLIGEIISRFEKKGFSLKGLKLIRVERPFAEKHYADLSAKPFFSGLVDYIISGPVVAMIWEGKNVVTTGRKIIGATNPAQSEPGTIRGDFAIDIGRNVIHGSDSVESARKEIALWFPEGPVAWQSCAHSWIYDPEDHVDRLCAILRPQANTAIPTAPPMPHDWNVLETGR</sequence>
<comment type="cofactor">
    <cofactor evidence="3">
        <name>Mg(2+)</name>
        <dbReference type="ChEBI" id="CHEBI:18420"/>
    </cofactor>
</comment>
<proteinExistence type="inferred from homology"/>
<feature type="binding site" evidence="11">
    <location>
        <position position="523"/>
    </location>
    <ligand>
        <name>ATP</name>
        <dbReference type="ChEBI" id="CHEBI:30616"/>
    </ligand>
</feature>
<evidence type="ECO:0000256" key="8">
    <source>
        <dbReference type="ARBA" id="ARBA00022777"/>
    </source>
</evidence>
<dbReference type="PROSITE" id="PS00469">
    <property type="entry name" value="NDPK"/>
    <property type="match status" value="1"/>
</dbReference>
<feature type="region of interest" description="Disordered" evidence="13">
    <location>
        <begin position="41"/>
        <end position="77"/>
    </location>
</feature>
<comment type="catalytic activity">
    <reaction evidence="2">
        <text>a ribonucleoside 5'-diphosphate + ATP = a ribonucleoside 5'-triphosphate + ADP</text>
        <dbReference type="Rhea" id="RHEA:18113"/>
        <dbReference type="ChEBI" id="CHEBI:30616"/>
        <dbReference type="ChEBI" id="CHEBI:57930"/>
        <dbReference type="ChEBI" id="CHEBI:61557"/>
        <dbReference type="ChEBI" id="CHEBI:456216"/>
        <dbReference type="EC" id="2.7.4.6"/>
    </reaction>
</comment>
<keyword evidence="8 15" id="KW-0418">Kinase</keyword>
<evidence type="ECO:0000256" key="3">
    <source>
        <dbReference type="ARBA" id="ARBA00001946"/>
    </source>
</evidence>
<protein>
    <recommendedName>
        <fullName evidence="5">nucleoside-diphosphate kinase</fullName>
        <ecNumber evidence="5">2.7.4.6</ecNumber>
    </recommendedName>
</protein>
<dbReference type="Pfam" id="PF03732">
    <property type="entry name" value="Retrotrans_gag"/>
    <property type="match status" value="1"/>
</dbReference>
<evidence type="ECO:0000259" key="14">
    <source>
        <dbReference type="PROSITE" id="PS50158"/>
    </source>
</evidence>
<dbReference type="InterPro" id="IPR001878">
    <property type="entry name" value="Znf_CCHC"/>
</dbReference>
<evidence type="ECO:0000256" key="9">
    <source>
        <dbReference type="ARBA" id="ARBA00022840"/>
    </source>
</evidence>
<feature type="binding site" evidence="11">
    <location>
        <position position="496"/>
    </location>
    <ligand>
        <name>ATP</name>
        <dbReference type="ChEBI" id="CHEBI:30616"/>
    </ligand>
</feature>
<feature type="active site" description="Pros-phosphohistidine intermediate" evidence="11">
    <location>
        <position position="526"/>
    </location>
</feature>
<dbReference type="Gene3D" id="3.30.70.141">
    <property type="entry name" value="Nucleoside diphosphate kinase-like domain"/>
    <property type="match status" value="1"/>
</dbReference>
<reference evidence="15" key="1">
    <citation type="submission" date="2020-09" db="EMBL/GenBank/DDBJ databases">
        <title>Genome-Enabled Discovery of Anthraquinone Biosynthesis in Senna tora.</title>
        <authorList>
            <person name="Kang S.-H."/>
            <person name="Pandey R.P."/>
            <person name="Lee C.-M."/>
            <person name="Sim J.-S."/>
            <person name="Jeong J.-T."/>
            <person name="Choi B.-S."/>
            <person name="Jung M."/>
            <person name="Ginzburg D."/>
            <person name="Zhao K."/>
            <person name="Won S.Y."/>
            <person name="Oh T.-J."/>
            <person name="Yu Y."/>
            <person name="Kim N.-H."/>
            <person name="Lee O.R."/>
            <person name="Lee T.-H."/>
            <person name="Bashyal P."/>
            <person name="Kim T.-S."/>
            <person name="Lee W.-H."/>
            <person name="Kawkins C."/>
            <person name="Kim C.-K."/>
            <person name="Kim J.S."/>
            <person name="Ahn B.O."/>
            <person name="Rhee S.Y."/>
            <person name="Sohng J.K."/>
        </authorList>
    </citation>
    <scope>NUCLEOTIDE SEQUENCE</scope>
    <source>
        <tissue evidence="15">Leaf</tissue>
    </source>
</reference>
<comment type="caution">
    <text evidence="15">The sequence shown here is derived from an EMBL/GenBank/DDBJ whole genome shotgun (WGS) entry which is preliminary data.</text>
</comment>
<dbReference type="InterPro" id="IPR005162">
    <property type="entry name" value="Retrotrans_gag_dom"/>
</dbReference>
<organism evidence="15 16">
    <name type="scientific">Senna tora</name>
    <dbReference type="NCBI Taxonomy" id="362788"/>
    <lineage>
        <taxon>Eukaryota</taxon>
        <taxon>Viridiplantae</taxon>
        <taxon>Streptophyta</taxon>
        <taxon>Embryophyta</taxon>
        <taxon>Tracheophyta</taxon>
        <taxon>Spermatophyta</taxon>
        <taxon>Magnoliopsida</taxon>
        <taxon>eudicotyledons</taxon>
        <taxon>Gunneridae</taxon>
        <taxon>Pentapetalae</taxon>
        <taxon>rosids</taxon>
        <taxon>fabids</taxon>
        <taxon>Fabales</taxon>
        <taxon>Fabaceae</taxon>
        <taxon>Caesalpinioideae</taxon>
        <taxon>Cassia clade</taxon>
        <taxon>Senna</taxon>
    </lineage>
</organism>
<gene>
    <name evidence="15" type="ORF">G2W53_028741</name>
</gene>
<dbReference type="SUPFAM" id="SSF57756">
    <property type="entry name" value="Retrovirus zinc finger-like domains"/>
    <property type="match status" value="1"/>
</dbReference>
<comment type="catalytic activity">
    <reaction evidence="1">
        <text>a 2'-deoxyribonucleoside 5'-diphosphate + ATP = a 2'-deoxyribonucleoside 5'-triphosphate + ADP</text>
        <dbReference type="Rhea" id="RHEA:44640"/>
        <dbReference type="ChEBI" id="CHEBI:30616"/>
        <dbReference type="ChEBI" id="CHEBI:61560"/>
        <dbReference type="ChEBI" id="CHEBI:73316"/>
        <dbReference type="ChEBI" id="CHEBI:456216"/>
        <dbReference type="EC" id="2.7.4.6"/>
    </reaction>
</comment>
<feature type="binding site" evidence="11">
    <location>
        <position position="513"/>
    </location>
    <ligand>
        <name>ATP</name>
        <dbReference type="ChEBI" id="CHEBI:30616"/>
    </ligand>
</feature>
<keyword evidence="9" id="KW-0067">ATP-binding</keyword>
<dbReference type="GO" id="GO:0042542">
    <property type="term" value="P:response to hydrogen peroxide"/>
    <property type="evidence" value="ECO:0007669"/>
    <property type="project" value="UniProtKB-ARBA"/>
</dbReference>
<dbReference type="OrthoDB" id="2162449at2759"/>
<evidence type="ECO:0000256" key="5">
    <source>
        <dbReference type="ARBA" id="ARBA00012966"/>
    </source>
</evidence>
<evidence type="ECO:0000256" key="6">
    <source>
        <dbReference type="ARBA" id="ARBA00022679"/>
    </source>
</evidence>
<feature type="binding site" evidence="11">
    <location>
        <position position="468"/>
    </location>
    <ligand>
        <name>ATP</name>
        <dbReference type="ChEBI" id="CHEBI:30616"/>
    </ligand>
</feature>
<keyword evidence="10" id="KW-0862">Zinc</keyword>
<keyword evidence="16" id="KW-1185">Reference proteome</keyword>
<dbReference type="SUPFAM" id="SSF54919">
    <property type="entry name" value="Nucleoside diphosphate kinase, NDK"/>
    <property type="match status" value="1"/>
</dbReference>
<dbReference type="InterPro" id="IPR036850">
    <property type="entry name" value="NDK-like_dom_sf"/>
</dbReference>
<evidence type="ECO:0000313" key="16">
    <source>
        <dbReference type="Proteomes" id="UP000634136"/>
    </source>
</evidence>
<evidence type="ECO:0000256" key="1">
    <source>
        <dbReference type="ARBA" id="ARBA00000082"/>
    </source>
</evidence>
<keyword evidence="6" id="KW-0808">Transferase</keyword>
<dbReference type="GO" id="GO:0006183">
    <property type="term" value="P:GTP biosynthetic process"/>
    <property type="evidence" value="ECO:0007669"/>
    <property type="project" value="InterPro"/>
</dbReference>
<feature type="binding site" evidence="11">
    <location>
        <position position="420"/>
    </location>
    <ligand>
        <name>ATP</name>
        <dbReference type="ChEBI" id="CHEBI:30616"/>
    </ligand>
</feature>
<dbReference type="PROSITE" id="PS50158">
    <property type="entry name" value="ZF_CCHC"/>
    <property type="match status" value="1"/>
</dbReference>
<dbReference type="GO" id="GO:0005524">
    <property type="term" value="F:ATP binding"/>
    <property type="evidence" value="ECO:0007669"/>
    <property type="project" value="UniProtKB-KW"/>
</dbReference>
<keyword evidence="10" id="KW-0479">Metal-binding</keyword>
<dbReference type="Gene3D" id="4.10.60.10">
    <property type="entry name" value="Zinc finger, CCHC-type"/>
    <property type="match status" value="1"/>
</dbReference>
<evidence type="ECO:0000256" key="11">
    <source>
        <dbReference type="PROSITE-ProRule" id="PRU00706"/>
    </source>
</evidence>
<dbReference type="PANTHER" id="PTHR11349">
    <property type="entry name" value="NUCLEOSIDE DIPHOSPHATE KINASE"/>
    <property type="match status" value="1"/>
</dbReference>
<dbReference type="NCBIfam" id="NF001908">
    <property type="entry name" value="PRK00668.1"/>
    <property type="match status" value="1"/>
</dbReference>
<dbReference type="GO" id="GO:0004550">
    <property type="term" value="F:nucleoside diphosphate kinase activity"/>
    <property type="evidence" value="ECO:0007669"/>
    <property type="project" value="UniProtKB-EC"/>
</dbReference>
<dbReference type="FunFam" id="3.30.70.141:FF:000002">
    <property type="entry name" value="Nucleoside diphosphate kinase"/>
    <property type="match status" value="1"/>
</dbReference>
<feature type="domain" description="CCHC-type" evidence="14">
    <location>
        <begin position="307"/>
        <end position="323"/>
    </location>
</feature>
<evidence type="ECO:0000256" key="12">
    <source>
        <dbReference type="RuleBase" id="RU004011"/>
    </source>
</evidence>
<evidence type="ECO:0000256" key="2">
    <source>
        <dbReference type="ARBA" id="ARBA00000937"/>
    </source>
</evidence>
<evidence type="ECO:0000256" key="10">
    <source>
        <dbReference type="PROSITE-ProRule" id="PRU00047"/>
    </source>
</evidence>
<dbReference type="GO" id="GO:0006228">
    <property type="term" value="P:UTP biosynthetic process"/>
    <property type="evidence" value="ECO:0007669"/>
    <property type="project" value="InterPro"/>
</dbReference>
<evidence type="ECO:0000256" key="4">
    <source>
        <dbReference type="ARBA" id="ARBA00008142"/>
    </source>
</evidence>
<name>A0A834T6G0_9FABA</name>
<dbReference type="AlphaFoldDB" id="A0A834T6G0"/>
<feature type="region of interest" description="Disordered" evidence="13">
    <location>
        <begin position="242"/>
        <end position="298"/>
    </location>
</feature>
<dbReference type="Pfam" id="PF00334">
    <property type="entry name" value="NDK"/>
    <property type="match status" value="1"/>
</dbReference>
<comment type="similarity">
    <text evidence="4 11 12">Belongs to the NDK family.</text>
</comment>
<accession>A0A834T6G0</accession>
<dbReference type="GO" id="GO:0003676">
    <property type="term" value="F:nucleic acid binding"/>
    <property type="evidence" value="ECO:0007669"/>
    <property type="project" value="InterPro"/>
</dbReference>
<keyword evidence="7" id="KW-0547">Nucleotide-binding</keyword>